<evidence type="ECO:0000313" key="4">
    <source>
        <dbReference type="EMBL" id="CRL05820.1"/>
    </source>
</evidence>
<evidence type="ECO:0000256" key="2">
    <source>
        <dbReference type="SAM" id="Phobius"/>
    </source>
</evidence>
<evidence type="ECO:0000256" key="3">
    <source>
        <dbReference type="SAM" id="SignalP"/>
    </source>
</evidence>
<sequence>MKSMVLHWSIFTLSTQLILCASIYSNIDTIPLNDRLLTPTRNEIFCNSQEQDKFLPDRGPESTLLMDLDPGKSMSSCKRFFTAPDSTGLFIRLIRLNNSAHDAIRNFRRHNITEYCPISITPLGDEHQSPWRFDPCQMEANDEPTKILQGRVKILWVHGSNHPNYKLSVTVVSKNDACRDRSKHACLKFGDEPLLCISDDLICDGIRQCPTGSGMLDDEDVQMCRQHRFDDQDLRNNNFQKSSIWQHLTLGIFQNIFGSIESTSAMAALNPLPSHPDTDVRPTLATHLYNDLRNVEMNERVNINNQQPKIRNPEPPEMRFIKTPRRNTSKNSLSRYGSWGYMMLGMLMCSVVLLMCGIWECIRRVQKNDVLEQFNNNGEPMETMSTERDEDNNCPQYDPPPPYSSLFPLAKDFCTSTSNSDNSAPPSIYFTASSAAFLPSAPSSPNSIEAQSQLPQNSQSRRTLRVSSDNSSSSPA</sequence>
<feature type="region of interest" description="Disordered" evidence="1">
    <location>
        <begin position="375"/>
        <end position="401"/>
    </location>
</feature>
<proteinExistence type="predicted"/>
<feature type="transmembrane region" description="Helical" evidence="2">
    <location>
        <begin position="339"/>
        <end position="359"/>
    </location>
</feature>
<organism evidence="4 5">
    <name type="scientific">Clunio marinus</name>
    <dbReference type="NCBI Taxonomy" id="568069"/>
    <lineage>
        <taxon>Eukaryota</taxon>
        <taxon>Metazoa</taxon>
        <taxon>Ecdysozoa</taxon>
        <taxon>Arthropoda</taxon>
        <taxon>Hexapoda</taxon>
        <taxon>Insecta</taxon>
        <taxon>Pterygota</taxon>
        <taxon>Neoptera</taxon>
        <taxon>Endopterygota</taxon>
        <taxon>Diptera</taxon>
        <taxon>Nematocera</taxon>
        <taxon>Chironomoidea</taxon>
        <taxon>Chironomidae</taxon>
        <taxon>Clunio</taxon>
    </lineage>
</organism>
<feature type="signal peptide" evidence="3">
    <location>
        <begin position="1"/>
        <end position="20"/>
    </location>
</feature>
<feature type="region of interest" description="Disordered" evidence="1">
    <location>
        <begin position="441"/>
        <end position="476"/>
    </location>
</feature>
<reference evidence="4 5" key="1">
    <citation type="submission" date="2015-04" db="EMBL/GenBank/DDBJ databases">
        <authorList>
            <person name="Syromyatnikov M.Y."/>
            <person name="Popov V.N."/>
        </authorList>
    </citation>
    <scope>NUCLEOTIDE SEQUENCE [LARGE SCALE GENOMIC DNA]</scope>
</reference>
<feature type="chain" id="PRO_5013312185" evidence="3">
    <location>
        <begin position="21"/>
        <end position="476"/>
    </location>
</feature>
<dbReference type="AlphaFoldDB" id="A0A1J1J224"/>
<name>A0A1J1J224_9DIPT</name>
<keyword evidence="5" id="KW-1185">Reference proteome</keyword>
<keyword evidence="2" id="KW-0812">Transmembrane</keyword>
<accession>A0A1J1J224</accession>
<dbReference type="OrthoDB" id="8187887at2759"/>
<evidence type="ECO:0000256" key="1">
    <source>
        <dbReference type="SAM" id="MobiDB-lite"/>
    </source>
</evidence>
<keyword evidence="3" id="KW-0732">Signal</keyword>
<gene>
    <name evidence="4" type="primary">putative GG22352</name>
    <name evidence="4" type="ORF">CLUMA_CG018847</name>
</gene>
<protein>
    <submittedName>
        <fullName evidence="4">CLUMA_CG018847, isoform A</fullName>
    </submittedName>
</protein>
<keyword evidence="2" id="KW-1133">Transmembrane helix</keyword>
<dbReference type="Proteomes" id="UP000183832">
    <property type="component" value="Unassembled WGS sequence"/>
</dbReference>
<evidence type="ECO:0000313" key="5">
    <source>
        <dbReference type="Proteomes" id="UP000183832"/>
    </source>
</evidence>
<keyword evidence="2" id="KW-0472">Membrane</keyword>
<dbReference type="EMBL" id="CVRI01000065">
    <property type="protein sequence ID" value="CRL05820.1"/>
    <property type="molecule type" value="Genomic_DNA"/>
</dbReference>
<feature type="compositionally biased region" description="Polar residues" evidence="1">
    <location>
        <begin position="448"/>
        <end position="476"/>
    </location>
</feature>